<organism evidence="1">
    <name type="scientific">marine sediment metagenome</name>
    <dbReference type="NCBI Taxonomy" id="412755"/>
    <lineage>
        <taxon>unclassified sequences</taxon>
        <taxon>metagenomes</taxon>
        <taxon>ecological metagenomes</taxon>
    </lineage>
</organism>
<proteinExistence type="predicted"/>
<gene>
    <name evidence="1" type="ORF">LCGC14_0659210</name>
</gene>
<dbReference type="EMBL" id="LAZR01001256">
    <property type="protein sequence ID" value="KKN47800.1"/>
    <property type="molecule type" value="Genomic_DNA"/>
</dbReference>
<dbReference type="AlphaFoldDB" id="A0A0F9QU47"/>
<reference evidence="1" key="1">
    <citation type="journal article" date="2015" name="Nature">
        <title>Complex archaea that bridge the gap between prokaryotes and eukaryotes.</title>
        <authorList>
            <person name="Spang A."/>
            <person name="Saw J.H."/>
            <person name="Jorgensen S.L."/>
            <person name="Zaremba-Niedzwiedzka K."/>
            <person name="Martijn J."/>
            <person name="Lind A.E."/>
            <person name="van Eijk R."/>
            <person name="Schleper C."/>
            <person name="Guy L."/>
            <person name="Ettema T.J."/>
        </authorList>
    </citation>
    <scope>NUCLEOTIDE SEQUENCE</scope>
</reference>
<accession>A0A0F9QU47</accession>
<comment type="caution">
    <text evidence="1">The sequence shown here is derived from an EMBL/GenBank/DDBJ whole genome shotgun (WGS) entry which is preliminary data.</text>
</comment>
<name>A0A0F9QU47_9ZZZZ</name>
<protein>
    <submittedName>
        <fullName evidence="1">Uncharacterized protein</fullName>
    </submittedName>
</protein>
<sequence length="173" mass="18662">MAATTPKITTISNYVKDTTLPLIDGNDPYNFNLGNGTISKDYRAPGDVGADQMPAVFILTDGPNLWAPLTALEYSSGNAPQDITLGYVLRFIGYVSVADPGDQQLTGALTDEMNKLISDIIIATHSDRSLGSNVDAITLLGTDTSLEFWQQNIGVVEAWFSLKYDINPSNNVT</sequence>
<evidence type="ECO:0000313" key="1">
    <source>
        <dbReference type="EMBL" id="KKN47800.1"/>
    </source>
</evidence>